<feature type="chain" id="PRO_5047454484" evidence="1">
    <location>
        <begin position="19"/>
        <end position="239"/>
    </location>
</feature>
<dbReference type="InterPro" id="IPR036777">
    <property type="entry name" value="Channel_Tsx-like_sf"/>
</dbReference>
<keyword evidence="3" id="KW-1185">Reference proteome</keyword>
<proteinExistence type="predicted"/>
<dbReference type="Proteomes" id="UP001257909">
    <property type="component" value="Unassembled WGS sequence"/>
</dbReference>
<comment type="caution">
    <text evidence="2">The sequence shown here is derived from an EMBL/GenBank/DDBJ whole genome shotgun (WGS) entry which is preliminary data.</text>
</comment>
<name>A0ABU1VTS0_9GAMM</name>
<evidence type="ECO:0000313" key="2">
    <source>
        <dbReference type="EMBL" id="MDR7119124.1"/>
    </source>
</evidence>
<protein>
    <submittedName>
        <fullName evidence="2">Nucleoside-specific outer membrane channel protein Tsx</fullName>
    </submittedName>
</protein>
<evidence type="ECO:0000313" key="3">
    <source>
        <dbReference type="Proteomes" id="UP001257909"/>
    </source>
</evidence>
<keyword evidence="1" id="KW-0732">Signal</keyword>
<sequence length="239" mass="28092">MKKTLLLATLFCSIQAHSAVLWQDFRVSYLTGNNYRLGDNNRDIYTFEHAAATSWGDSFFFLDHIRPDTGDLTNYAEWAPRWSFSKLGLAEVKWGLISDMTFATTVEMSSQATHLLYGVGFNLDIPKFRYFQVNLYRRNNEKRSDNWQTTITWGLPFELANQEFLYDGFLDWASATEDHNANLNMTSQLKWLLSKPLNIEDKIYLGFEYVFWLNKFGVKDQPNLRSNEYNLNLLLKWHF</sequence>
<reference evidence="2 3" key="1">
    <citation type="submission" date="2023-07" db="EMBL/GenBank/DDBJ databases">
        <title>Sorghum-associated microbial communities from plants grown in Nebraska, USA.</title>
        <authorList>
            <person name="Schachtman D."/>
        </authorList>
    </citation>
    <scope>NUCLEOTIDE SEQUENCE [LARGE SCALE GENOMIC DNA]</scope>
    <source>
        <strain evidence="2 3">4138</strain>
    </source>
</reference>
<dbReference type="EMBL" id="JAVDWR010000001">
    <property type="protein sequence ID" value="MDR7119124.1"/>
    <property type="molecule type" value="Genomic_DNA"/>
</dbReference>
<evidence type="ECO:0000256" key="1">
    <source>
        <dbReference type="SAM" id="SignalP"/>
    </source>
</evidence>
<feature type="signal peptide" evidence="1">
    <location>
        <begin position="1"/>
        <end position="18"/>
    </location>
</feature>
<dbReference type="RefSeq" id="WP_310273381.1">
    <property type="nucleotide sequence ID" value="NZ_JAVDWR010000001.1"/>
</dbReference>
<gene>
    <name evidence="2" type="ORF">J2W69_000039</name>
</gene>
<accession>A0ABU1VTS0</accession>
<dbReference type="Gene3D" id="2.40.230.20">
    <property type="entry name" value="Nucleoside-specific channel-forming protein, Tsx-like"/>
    <property type="match status" value="1"/>
</dbReference>
<dbReference type="SUPFAM" id="SSF111364">
    <property type="entry name" value="Tsx-like channel"/>
    <property type="match status" value="1"/>
</dbReference>
<organism evidence="2 3">
    <name type="scientific">Rheinheimera soli</name>
    <dbReference type="NCBI Taxonomy" id="443616"/>
    <lineage>
        <taxon>Bacteria</taxon>
        <taxon>Pseudomonadati</taxon>
        <taxon>Pseudomonadota</taxon>
        <taxon>Gammaproteobacteria</taxon>
        <taxon>Chromatiales</taxon>
        <taxon>Chromatiaceae</taxon>
        <taxon>Rheinheimera</taxon>
    </lineage>
</organism>